<dbReference type="AlphaFoldDB" id="A0A853H021"/>
<dbReference type="RefSeq" id="WP_130037521.1">
    <property type="nucleotide sequence ID" value="NZ_JACCEV010000001.1"/>
</dbReference>
<sequence length="361" mass="40075">MFQPDPVGNRKPDPRCMAGILLRESFDCDDPLTKRVMQHAAEDYEKRARGIERATKSLAVFELPSKASSEDLLNARKRGAVRYCGRIYAPIALERHLVLPSTLLRSALFSAASGESELSAADVPIVKTKDGDVSLTVSGPRLNGQDRRVLGACLNLYRGNGPTAIPLGQEVELSLYRFAFAMGLKPGRHVYDSLLSSFDRLGAVRCELSLGDVQQPLCRLIVSDVKVGELGKTTVTVRVDEAFAVLLRRGMWVSMPTTALAEFTGLAGWLVCYLRTQSGPYPLTHDYLLRHSGSTCSLAEFRRRLKMAVTTLSGPNVDPYLRISQFYWEPNSVVFMLARWPGKAAVPQLKKALEMQRRYSH</sequence>
<protein>
    <submittedName>
        <fullName evidence="1">Uncharacterized protein</fullName>
    </submittedName>
</protein>
<reference evidence="1 2" key="1">
    <citation type="submission" date="2020-07" db="EMBL/GenBank/DDBJ databases">
        <title>Taxonomic revisions and descriptions of new bacterial species based on genomic comparisons in the high-G+C-content subgroup of the family Alcaligenaceae.</title>
        <authorList>
            <person name="Szabo A."/>
            <person name="Felfoldi T."/>
        </authorList>
    </citation>
    <scope>NUCLEOTIDE SEQUENCE [LARGE SCALE GENOMIC DNA]</scope>
    <source>
        <strain evidence="1 2">DSM 25667</strain>
    </source>
</reference>
<name>A0A853H021_9BURK</name>
<dbReference type="Proteomes" id="UP000554144">
    <property type="component" value="Unassembled WGS sequence"/>
</dbReference>
<gene>
    <name evidence="1" type="ORF">H0A62_05375</name>
</gene>
<keyword evidence="2" id="KW-1185">Reference proteome</keyword>
<evidence type="ECO:0000313" key="2">
    <source>
        <dbReference type="Proteomes" id="UP000554144"/>
    </source>
</evidence>
<comment type="caution">
    <text evidence="1">The sequence shown here is derived from an EMBL/GenBank/DDBJ whole genome shotgun (WGS) entry which is preliminary data.</text>
</comment>
<accession>A0A853H021</accession>
<organism evidence="1 2">
    <name type="scientific">Pollutimonas harenae</name>
    <dbReference type="NCBI Taxonomy" id="657015"/>
    <lineage>
        <taxon>Bacteria</taxon>
        <taxon>Pseudomonadati</taxon>
        <taxon>Pseudomonadota</taxon>
        <taxon>Betaproteobacteria</taxon>
        <taxon>Burkholderiales</taxon>
        <taxon>Alcaligenaceae</taxon>
        <taxon>Pollutimonas</taxon>
    </lineage>
</organism>
<dbReference type="EMBL" id="JACCEV010000001">
    <property type="protein sequence ID" value="NYT85029.1"/>
    <property type="molecule type" value="Genomic_DNA"/>
</dbReference>
<evidence type="ECO:0000313" key="1">
    <source>
        <dbReference type="EMBL" id="NYT85029.1"/>
    </source>
</evidence>
<dbReference type="OrthoDB" id="8688563at2"/>
<proteinExistence type="predicted"/>